<feature type="region of interest" description="Disordered" evidence="1">
    <location>
        <begin position="479"/>
        <end position="498"/>
    </location>
</feature>
<name>A0AAW0ADZ6_9AGAR</name>
<evidence type="ECO:0000256" key="1">
    <source>
        <dbReference type="SAM" id="MobiDB-lite"/>
    </source>
</evidence>
<reference evidence="2 3" key="1">
    <citation type="journal article" date="2024" name="J Genomics">
        <title>Draft genome sequencing and assembly of Favolaschia claudopus CIRM-BRFM 2984 isolated from oak limbs.</title>
        <authorList>
            <person name="Navarro D."/>
            <person name="Drula E."/>
            <person name="Chaduli D."/>
            <person name="Cazenave R."/>
            <person name="Ahrendt S."/>
            <person name="Wang J."/>
            <person name="Lipzen A."/>
            <person name="Daum C."/>
            <person name="Barry K."/>
            <person name="Grigoriev I.V."/>
            <person name="Favel A."/>
            <person name="Rosso M.N."/>
            <person name="Martin F."/>
        </authorList>
    </citation>
    <scope>NUCLEOTIDE SEQUENCE [LARGE SCALE GENOMIC DNA]</scope>
    <source>
        <strain evidence="2 3">CIRM-BRFM 2984</strain>
    </source>
</reference>
<organism evidence="2 3">
    <name type="scientific">Favolaschia claudopus</name>
    <dbReference type="NCBI Taxonomy" id="2862362"/>
    <lineage>
        <taxon>Eukaryota</taxon>
        <taxon>Fungi</taxon>
        <taxon>Dikarya</taxon>
        <taxon>Basidiomycota</taxon>
        <taxon>Agaricomycotina</taxon>
        <taxon>Agaricomycetes</taxon>
        <taxon>Agaricomycetidae</taxon>
        <taxon>Agaricales</taxon>
        <taxon>Marasmiineae</taxon>
        <taxon>Mycenaceae</taxon>
        <taxon>Favolaschia</taxon>
    </lineage>
</organism>
<evidence type="ECO:0000313" key="2">
    <source>
        <dbReference type="EMBL" id="KAK7007500.1"/>
    </source>
</evidence>
<dbReference type="AlphaFoldDB" id="A0AAW0ADZ6"/>
<protein>
    <recommendedName>
        <fullName evidence="4">F-box domain-containing protein</fullName>
    </recommendedName>
</protein>
<evidence type="ECO:0008006" key="4">
    <source>
        <dbReference type="Google" id="ProtNLM"/>
    </source>
</evidence>
<dbReference type="Proteomes" id="UP001362999">
    <property type="component" value="Unassembled WGS sequence"/>
</dbReference>
<proteinExistence type="predicted"/>
<sequence length="498" mass="56006">MSLEFPNEVWLHIFSLVSDRPSLKAIILSSRRFHDLALPELLRSVGWSSAEKAQAHLDFFERRVDCRKSPTRLDLTLQIELGDTQSESVTTIVGRISWFANLRTLSFTNASLDGLFYTTLSQLPCLTDLSLDSCCLASFPLVVPLTLQNPSPLAVNLDIPVTHLAVASLSTLYPANTNTLYRHHLGLLRNVVSLTLTDQFPNLVDVLPALHSLSICASSDEGAVSLLNHRYLPSIGSRLLHLRVNVQIAPLDFRTTPVAPAQLVVELSAPLLQSFTGSLYLANCLLPTSPNLSSITISTVVKKTQDALALIEAVSAARIEEIELGVEDWDDEVLLGITHRLPSCRQIKLFFYYSQPSDDFLFNLGIHHLPCLPHLHTLHVHAVPILPSPLLYDLRRRHYLPRTEETRIPAVDIEEEKCEEYLAVWKQYNPKLRVAKFVKGREWRREGEGGRWFVWSLEDVAEHEGDGVEEEIEEWFEDEDEGGSLVWESGVEVDGDEE</sequence>
<dbReference type="SUPFAM" id="SSF52047">
    <property type="entry name" value="RNI-like"/>
    <property type="match status" value="1"/>
</dbReference>
<gene>
    <name evidence="2" type="ORF">R3P38DRAFT_3365812</name>
</gene>
<accession>A0AAW0ADZ6</accession>
<comment type="caution">
    <text evidence="2">The sequence shown here is derived from an EMBL/GenBank/DDBJ whole genome shotgun (WGS) entry which is preliminary data.</text>
</comment>
<dbReference type="EMBL" id="JAWWNJ010000070">
    <property type="protein sequence ID" value="KAK7007500.1"/>
    <property type="molecule type" value="Genomic_DNA"/>
</dbReference>
<evidence type="ECO:0000313" key="3">
    <source>
        <dbReference type="Proteomes" id="UP001362999"/>
    </source>
</evidence>
<keyword evidence="3" id="KW-1185">Reference proteome</keyword>